<proteinExistence type="predicted"/>
<dbReference type="InterPro" id="IPR014729">
    <property type="entry name" value="Rossmann-like_a/b/a_fold"/>
</dbReference>
<dbReference type="Proteomes" id="UP000078435">
    <property type="component" value="Unassembled WGS sequence"/>
</dbReference>
<protein>
    <submittedName>
        <fullName evidence="1">Uncharacterized protein</fullName>
    </submittedName>
</protein>
<gene>
    <name evidence="1" type="ORF">LCR_12955</name>
</gene>
<dbReference type="RefSeq" id="WP_026457153.1">
    <property type="nucleotide sequence ID" value="NZ_JAAKUR010000001.1"/>
</dbReference>
<dbReference type="PANTHER" id="PTHR43169">
    <property type="entry name" value="EXSB FAMILY PROTEIN"/>
    <property type="match status" value="1"/>
</dbReference>
<dbReference type="InterPro" id="IPR052188">
    <property type="entry name" value="Ni-pincer_cofactor_biosynth"/>
</dbReference>
<dbReference type="SUPFAM" id="SSF52402">
    <property type="entry name" value="Adenine nucleotide alpha hydrolases-like"/>
    <property type="match status" value="1"/>
</dbReference>
<organism evidence="1 2">
    <name type="scientific">Aeromonas enteropelogenes</name>
    <name type="common">Aeromonas trota</name>
    <dbReference type="NCBI Taxonomy" id="29489"/>
    <lineage>
        <taxon>Bacteria</taxon>
        <taxon>Pseudomonadati</taxon>
        <taxon>Pseudomonadota</taxon>
        <taxon>Gammaproteobacteria</taxon>
        <taxon>Aeromonadales</taxon>
        <taxon>Aeromonadaceae</taxon>
        <taxon>Aeromonas</taxon>
    </lineage>
</organism>
<dbReference type="EMBL" id="JMGO02000003">
    <property type="protein sequence ID" value="KXU80982.1"/>
    <property type="molecule type" value="Genomic_DNA"/>
</dbReference>
<dbReference type="AlphaFoldDB" id="A0A175VLY0"/>
<dbReference type="Gene3D" id="3.40.50.620">
    <property type="entry name" value="HUPs"/>
    <property type="match status" value="1"/>
</dbReference>
<dbReference type="PANTHER" id="PTHR43169:SF2">
    <property type="entry name" value="NAD_GMP SYNTHASE DOMAIN-CONTAINING PROTEIN"/>
    <property type="match status" value="1"/>
</dbReference>
<evidence type="ECO:0000313" key="2">
    <source>
        <dbReference type="Proteomes" id="UP000078435"/>
    </source>
</evidence>
<reference evidence="1 2" key="1">
    <citation type="submission" date="2016-02" db="EMBL/GenBank/DDBJ databases">
        <title>Draft genome sequence of Aeromonas trota strain 1999lcr isolated from cerebrospinal fluid (CSF).</title>
        <authorList>
            <person name="Dallagassa C.B."/>
            <person name="Prediger K.C."/>
            <person name="Weiss V.A."/>
            <person name="Assis F.E."/>
            <person name="Baura V."/>
            <person name="Cruz L.M."/>
            <person name="Souza E.M."/>
            <person name="Pedrosa F.O."/>
            <person name="Fadel-Picheth C.M."/>
        </authorList>
    </citation>
    <scope>NUCLEOTIDE SEQUENCE [LARGE SCALE GENOMIC DNA]</scope>
    <source>
        <strain evidence="1 2">1999lcr</strain>
    </source>
</reference>
<sequence length="285" mass="32646">MDANVVVLNQGYDQAFQAREQQLIDQLSAYDDLVISFSGRLESCYCIDLCRASGVRIRAMIMDTPTRSRSEVSRAIRYCRRYGIEHWIVKTDEMIFCDQLSQLDEIIDPVRRLCEHRATHPEWAALPFLLPGTAEERAGYIEMFGSIPEDTIWLMADHGFTKRDVRYGFNKRQLDGLGKGGNGCLSHRFAHPSQLQPHHLRMVDQAEQILADMGFDEAQVFFHILCDGRELTCNSGPTLARVRLPEHQRARAFDMQPDILQALKGTLFDLVTLDMVPHERHELAI</sequence>
<name>A0A175VLY0_AEREN</name>
<evidence type="ECO:0000313" key="1">
    <source>
        <dbReference type="EMBL" id="KXU80982.1"/>
    </source>
</evidence>
<accession>A0A175VLY0</accession>
<dbReference type="OrthoDB" id="5591632at2"/>
<comment type="caution">
    <text evidence="1">The sequence shown here is derived from an EMBL/GenBank/DDBJ whole genome shotgun (WGS) entry which is preliminary data.</text>
</comment>